<dbReference type="InterPro" id="IPR003661">
    <property type="entry name" value="HisK_dim/P_dom"/>
</dbReference>
<dbReference type="PANTHER" id="PTHR45436:SF1">
    <property type="entry name" value="SENSOR PROTEIN QSEC"/>
    <property type="match status" value="1"/>
</dbReference>
<dbReference type="PRINTS" id="PR00344">
    <property type="entry name" value="BCTRLSENSOR"/>
</dbReference>
<dbReference type="InterPro" id="IPR036890">
    <property type="entry name" value="HATPase_C_sf"/>
</dbReference>
<dbReference type="Gene3D" id="3.30.565.10">
    <property type="entry name" value="Histidine kinase-like ATPase, C-terminal domain"/>
    <property type="match status" value="1"/>
</dbReference>
<evidence type="ECO:0000256" key="2">
    <source>
        <dbReference type="ARBA" id="ARBA00004370"/>
    </source>
</evidence>
<keyword evidence="9 10" id="KW-0472">Membrane</keyword>
<dbReference type="SMART" id="SM00387">
    <property type="entry name" value="HATPase_c"/>
    <property type="match status" value="1"/>
</dbReference>
<keyword evidence="13" id="KW-1185">Reference proteome</keyword>
<dbReference type="InterPro" id="IPR050428">
    <property type="entry name" value="TCS_sensor_his_kinase"/>
</dbReference>
<dbReference type="InterPro" id="IPR004358">
    <property type="entry name" value="Sig_transdc_His_kin-like_C"/>
</dbReference>
<evidence type="ECO:0000256" key="5">
    <source>
        <dbReference type="ARBA" id="ARBA00022679"/>
    </source>
</evidence>
<feature type="transmembrane region" description="Helical" evidence="10">
    <location>
        <begin position="177"/>
        <end position="196"/>
    </location>
</feature>
<dbReference type="Proteomes" id="UP001365846">
    <property type="component" value="Unassembled WGS sequence"/>
</dbReference>
<protein>
    <recommendedName>
        <fullName evidence="3">histidine kinase</fullName>
        <ecNumber evidence="3">2.7.13.3</ecNumber>
    </recommendedName>
</protein>
<feature type="domain" description="Histidine kinase" evidence="11">
    <location>
        <begin position="253"/>
        <end position="460"/>
    </location>
</feature>
<dbReference type="InterPro" id="IPR036097">
    <property type="entry name" value="HisK_dim/P_sf"/>
</dbReference>
<reference evidence="12 13" key="1">
    <citation type="submission" date="2024-03" db="EMBL/GenBank/DDBJ databases">
        <title>Novel species of the genus Variovorax.</title>
        <authorList>
            <person name="Liu Q."/>
            <person name="Xin Y.-H."/>
        </authorList>
    </citation>
    <scope>NUCLEOTIDE SEQUENCE [LARGE SCALE GENOMIC DNA]</scope>
    <source>
        <strain evidence="12 13">KACC 18899</strain>
    </source>
</reference>
<comment type="caution">
    <text evidence="12">The sequence shown here is derived from an EMBL/GenBank/DDBJ whole genome shotgun (WGS) entry which is preliminary data.</text>
</comment>
<evidence type="ECO:0000256" key="6">
    <source>
        <dbReference type="ARBA" id="ARBA00022692"/>
    </source>
</evidence>
<gene>
    <name evidence="12" type="ORF">WKW77_24850</name>
</gene>
<dbReference type="InterPro" id="IPR005467">
    <property type="entry name" value="His_kinase_dom"/>
</dbReference>
<keyword evidence="7 12" id="KW-0418">Kinase</keyword>
<dbReference type="PROSITE" id="PS50109">
    <property type="entry name" value="HIS_KIN"/>
    <property type="match status" value="1"/>
</dbReference>
<evidence type="ECO:0000313" key="13">
    <source>
        <dbReference type="Proteomes" id="UP001365846"/>
    </source>
</evidence>
<dbReference type="Gene3D" id="1.10.287.130">
    <property type="match status" value="1"/>
</dbReference>
<evidence type="ECO:0000256" key="7">
    <source>
        <dbReference type="ARBA" id="ARBA00022777"/>
    </source>
</evidence>
<comment type="subcellular location">
    <subcellularLocation>
        <location evidence="2">Membrane</location>
    </subcellularLocation>
</comment>
<evidence type="ECO:0000256" key="10">
    <source>
        <dbReference type="SAM" id="Phobius"/>
    </source>
</evidence>
<keyword evidence="8 10" id="KW-1133">Transmembrane helix</keyword>
<evidence type="ECO:0000256" key="3">
    <source>
        <dbReference type="ARBA" id="ARBA00012438"/>
    </source>
</evidence>
<dbReference type="EC" id="2.7.13.3" evidence="3"/>
<dbReference type="InterPro" id="IPR013727">
    <property type="entry name" value="2CSK_N"/>
</dbReference>
<evidence type="ECO:0000256" key="8">
    <source>
        <dbReference type="ARBA" id="ARBA00022989"/>
    </source>
</evidence>
<dbReference type="SUPFAM" id="SSF55874">
    <property type="entry name" value="ATPase domain of HSP90 chaperone/DNA topoisomerase II/histidine kinase"/>
    <property type="match status" value="1"/>
</dbReference>
<dbReference type="CDD" id="cd00082">
    <property type="entry name" value="HisKA"/>
    <property type="match status" value="1"/>
</dbReference>
<keyword evidence="4" id="KW-0597">Phosphoprotein</keyword>
<evidence type="ECO:0000313" key="12">
    <source>
        <dbReference type="EMBL" id="MEJ8814335.1"/>
    </source>
</evidence>
<dbReference type="SMART" id="SM00388">
    <property type="entry name" value="HisKA"/>
    <property type="match status" value="1"/>
</dbReference>
<organism evidence="12 13">
    <name type="scientific">Variovorax ureilyticus</name>
    <dbReference type="NCBI Taxonomy" id="1836198"/>
    <lineage>
        <taxon>Bacteria</taxon>
        <taxon>Pseudomonadati</taxon>
        <taxon>Pseudomonadota</taxon>
        <taxon>Betaproteobacteria</taxon>
        <taxon>Burkholderiales</taxon>
        <taxon>Comamonadaceae</taxon>
        <taxon>Variovorax</taxon>
    </lineage>
</organism>
<evidence type="ECO:0000259" key="11">
    <source>
        <dbReference type="PROSITE" id="PS50109"/>
    </source>
</evidence>
<dbReference type="EMBL" id="JBBKZU010000012">
    <property type="protein sequence ID" value="MEJ8814335.1"/>
    <property type="molecule type" value="Genomic_DNA"/>
</dbReference>
<dbReference type="GO" id="GO:0004673">
    <property type="term" value="F:protein histidine kinase activity"/>
    <property type="evidence" value="ECO:0007669"/>
    <property type="project" value="UniProtKB-EC"/>
</dbReference>
<keyword evidence="5 12" id="KW-0808">Transferase</keyword>
<keyword evidence="6 10" id="KW-0812">Transmembrane</keyword>
<name>A0ABU8VL09_9BURK</name>
<evidence type="ECO:0000256" key="4">
    <source>
        <dbReference type="ARBA" id="ARBA00022553"/>
    </source>
</evidence>
<dbReference type="Pfam" id="PF08521">
    <property type="entry name" value="2CSK_N"/>
    <property type="match status" value="1"/>
</dbReference>
<comment type="catalytic activity">
    <reaction evidence="1">
        <text>ATP + protein L-histidine = ADP + protein N-phospho-L-histidine.</text>
        <dbReference type="EC" id="2.7.13.3"/>
    </reaction>
</comment>
<evidence type="ECO:0000256" key="9">
    <source>
        <dbReference type="ARBA" id="ARBA00023136"/>
    </source>
</evidence>
<sequence>MRWKRLRRLRLAQALLLLLVPSLLVLTLAELKVAARDVQRAADNAYDRSLLGALKSVDASVSTQSGGLSVELPYRLFEFFELTASGPVYYRIATADGLVELGSADLPQPPAPLRLGVPQFYDGTYFGNAVRVAAYMRNLPRGSTGSSTDAVIIQVAETTQARREFKRVLLTQTAESSMGFLALTVLCAAGAIMFVLRPLTAVSRELSARSGSDMAPIPLDDLPADVRPLAEAMNTHMLRAHDLAVHQRNFLDDASHQLRTHLTTLRVQVEYAARVGEPARMRDAVAALATELQRATRSTTQLLSLGRSDAASLQPQWIELHELLAGVVREFLPAARAKGLDLGMEEEAPRAWGDPELLREAVVNLVANAIAYTAAGSVTLAASADARIWTVVVEDTGPGLPAEVAASAGARFLRSSRDGGSGLGLAIARSIATRHGGGLRLQAGPCRRGLRASIWWPVPPHHGQEA</sequence>
<accession>A0ABU8VL09</accession>
<dbReference type="RefSeq" id="WP_340359566.1">
    <property type="nucleotide sequence ID" value="NZ_JBBKZU010000012.1"/>
</dbReference>
<proteinExistence type="predicted"/>
<dbReference type="InterPro" id="IPR003594">
    <property type="entry name" value="HATPase_dom"/>
</dbReference>
<dbReference type="CDD" id="cd00075">
    <property type="entry name" value="HATPase"/>
    <property type="match status" value="1"/>
</dbReference>
<evidence type="ECO:0000256" key="1">
    <source>
        <dbReference type="ARBA" id="ARBA00000085"/>
    </source>
</evidence>
<dbReference type="Pfam" id="PF02518">
    <property type="entry name" value="HATPase_c"/>
    <property type="match status" value="1"/>
</dbReference>
<dbReference type="PANTHER" id="PTHR45436">
    <property type="entry name" value="SENSOR HISTIDINE KINASE YKOH"/>
    <property type="match status" value="1"/>
</dbReference>
<dbReference type="SUPFAM" id="SSF47384">
    <property type="entry name" value="Homodimeric domain of signal transducing histidine kinase"/>
    <property type="match status" value="1"/>
</dbReference>